<dbReference type="RefSeq" id="WP_067419557.1">
    <property type="nucleotide sequence ID" value="NZ_LNTY01000055.1"/>
</dbReference>
<keyword evidence="2" id="KW-1185">Reference proteome</keyword>
<dbReference type="EMBL" id="LNTY01000055">
    <property type="protein sequence ID" value="KXF80330.1"/>
    <property type="molecule type" value="Genomic_DNA"/>
</dbReference>
<evidence type="ECO:0000313" key="1">
    <source>
        <dbReference type="EMBL" id="KXF80330.1"/>
    </source>
</evidence>
<name>A0A135I4F4_9GAMM</name>
<proteinExistence type="predicted"/>
<comment type="caution">
    <text evidence="1">The sequence shown here is derived from an EMBL/GenBank/DDBJ whole genome shotgun (WGS) entry which is preliminary data.</text>
</comment>
<organism evidence="1 2">
    <name type="scientific">Enterovibrio coralii</name>
    <dbReference type="NCBI Taxonomy" id="294935"/>
    <lineage>
        <taxon>Bacteria</taxon>
        <taxon>Pseudomonadati</taxon>
        <taxon>Pseudomonadota</taxon>
        <taxon>Gammaproteobacteria</taxon>
        <taxon>Vibrionales</taxon>
        <taxon>Vibrionaceae</taxon>
        <taxon>Enterovibrio</taxon>
    </lineage>
</organism>
<dbReference type="STRING" id="294935.ATN88_10950"/>
<dbReference type="AlphaFoldDB" id="A0A135I4F4"/>
<sequence>MIAARTIELKQHQLRFDLDAIQRIFDAEFVDRKSISALVSIGDESFEHPIYEMIRLVLLTAPDSKPRQIWNAIKTDFISGGRVLDTAGLVSSMDSDSLDWLSSGVRDSMTFDSFRVATSKIRSGKIKGKKV</sequence>
<reference evidence="1 2" key="1">
    <citation type="submission" date="2015-11" db="EMBL/GenBank/DDBJ databases">
        <title>Genomic Taxonomy of the Vibrionaceae.</title>
        <authorList>
            <person name="Gomez-Gil B."/>
            <person name="Enciso-Ibarra J."/>
        </authorList>
    </citation>
    <scope>NUCLEOTIDE SEQUENCE [LARGE SCALE GENOMIC DNA]</scope>
    <source>
        <strain evidence="1 2">CAIM 912</strain>
    </source>
</reference>
<dbReference type="Proteomes" id="UP000070529">
    <property type="component" value="Unassembled WGS sequence"/>
</dbReference>
<evidence type="ECO:0000313" key="2">
    <source>
        <dbReference type="Proteomes" id="UP000070529"/>
    </source>
</evidence>
<accession>A0A135I4F4</accession>
<gene>
    <name evidence="1" type="ORF">ATN88_10950</name>
</gene>
<dbReference type="OrthoDB" id="5869838at2"/>
<protein>
    <submittedName>
        <fullName evidence="1">Uncharacterized protein</fullName>
    </submittedName>
</protein>